<name>A0A1T2L4K2_9GAMM</name>
<sequence length="146" mass="16612">MHTVLVISFMALSGTGVAWMYIETGLGETLAWPFGGGDGAVWLHRLFGLFLMTVFTAHVVYLVRSALVGKRAYLSGPDSLVWTWSDFKAVHQHMAWLFGRREHPVFDRWSWWQKFDYWAVWWGLLIVGTTGLVMFDSVLTTSVLPG</sequence>
<dbReference type="Proteomes" id="UP000190198">
    <property type="component" value="Unassembled WGS sequence"/>
</dbReference>
<keyword evidence="1" id="KW-0472">Membrane</keyword>
<keyword evidence="1" id="KW-0812">Transmembrane</keyword>
<keyword evidence="1" id="KW-1133">Transmembrane helix</keyword>
<evidence type="ECO:0008006" key="4">
    <source>
        <dbReference type="Google" id="ProtNLM"/>
    </source>
</evidence>
<reference evidence="2 3" key="1">
    <citation type="submission" date="2016-11" db="EMBL/GenBank/DDBJ databases">
        <title>Mixed transmission modes and dynamic genome evolution in an obligate animal-bacterial symbiosis.</title>
        <authorList>
            <person name="Russell S.L."/>
            <person name="Corbett-Detig R.B."/>
            <person name="Cavanaugh C.M."/>
        </authorList>
    </citation>
    <scope>NUCLEOTIDE SEQUENCE [LARGE SCALE GENOMIC DNA]</scope>
    <source>
        <strain evidence="2">Sp-SM6</strain>
    </source>
</reference>
<evidence type="ECO:0000313" key="3">
    <source>
        <dbReference type="Proteomes" id="UP000190198"/>
    </source>
</evidence>
<keyword evidence="3" id="KW-1185">Reference proteome</keyword>
<organism evidence="2 3">
    <name type="scientific">Solemya elarraichensis gill symbiont</name>
    <dbReference type="NCBI Taxonomy" id="1918949"/>
    <lineage>
        <taxon>Bacteria</taxon>
        <taxon>Pseudomonadati</taxon>
        <taxon>Pseudomonadota</taxon>
        <taxon>Gammaproteobacteria</taxon>
        <taxon>sulfur-oxidizing symbionts</taxon>
    </lineage>
</organism>
<proteinExistence type="predicted"/>
<gene>
    <name evidence="2" type="ORF">BOW52_06460</name>
</gene>
<dbReference type="InterPro" id="IPR016174">
    <property type="entry name" value="Di-haem_cyt_TM"/>
</dbReference>
<protein>
    <recommendedName>
        <fullName evidence="4">Cytochrome b561 bacterial/Ni-hydrogenase domain-containing protein</fullName>
    </recommendedName>
</protein>
<evidence type="ECO:0000256" key="1">
    <source>
        <dbReference type="SAM" id="Phobius"/>
    </source>
</evidence>
<dbReference type="GO" id="GO:0016020">
    <property type="term" value="C:membrane"/>
    <property type="evidence" value="ECO:0007669"/>
    <property type="project" value="InterPro"/>
</dbReference>
<dbReference type="AlphaFoldDB" id="A0A1T2L4K2"/>
<dbReference type="EMBL" id="MPRK01000103">
    <property type="protein sequence ID" value="OOZ40038.1"/>
    <property type="molecule type" value="Genomic_DNA"/>
</dbReference>
<dbReference type="SUPFAM" id="SSF81342">
    <property type="entry name" value="Transmembrane di-heme cytochromes"/>
    <property type="match status" value="1"/>
</dbReference>
<feature type="transmembrane region" description="Helical" evidence="1">
    <location>
        <begin position="42"/>
        <end position="63"/>
    </location>
</feature>
<dbReference type="Gene3D" id="1.20.950.20">
    <property type="entry name" value="Transmembrane di-heme cytochromes, Chain C"/>
    <property type="match status" value="1"/>
</dbReference>
<feature type="transmembrane region" description="Helical" evidence="1">
    <location>
        <begin position="117"/>
        <end position="135"/>
    </location>
</feature>
<evidence type="ECO:0000313" key="2">
    <source>
        <dbReference type="EMBL" id="OOZ40038.1"/>
    </source>
</evidence>
<dbReference type="GO" id="GO:0022904">
    <property type="term" value="P:respiratory electron transport chain"/>
    <property type="evidence" value="ECO:0007669"/>
    <property type="project" value="InterPro"/>
</dbReference>
<accession>A0A1T2L4K2</accession>
<comment type="caution">
    <text evidence="2">The sequence shown here is derived from an EMBL/GenBank/DDBJ whole genome shotgun (WGS) entry which is preliminary data.</text>
</comment>